<keyword evidence="2" id="KW-1133">Transmembrane helix</keyword>
<reference evidence="3 4" key="1">
    <citation type="submission" date="2023-11" db="EMBL/GenBank/DDBJ databases">
        <title>Halocaridina rubra genome assembly.</title>
        <authorList>
            <person name="Smith C."/>
        </authorList>
    </citation>
    <scope>NUCLEOTIDE SEQUENCE [LARGE SCALE GENOMIC DNA]</scope>
    <source>
        <strain evidence="3">EP-1</strain>
        <tissue evidence="3">Whole</tissue>
    </source>
</reference>
<keyword evidence="4" id="KW-1185">Reference proteome</keyword>
<gene>
    <name evidence="3" type="ORF">SK128_026322</name>
</gene>
<feature type="region of interest" description="Disordered" evidence="1">
    <location>
        <begin position="75"/>
        <end position="110"/>
    </location>
</feature>
<organism evidence="3 4">
    <name type="scientific">Halocaridina rubra</name>
    <name type="common">Hawaiian red shrimp</name>
    <dbReference type="NCBI Taxonomy" id="373956"/>
    <lineage>
        <taxon>Eukaryota</taxon>
        <taxon>Metazoa</taxon>
        <taxon>Ecdysozoa</taxon>
        <taxon>Arthropoda</taxon>
        <taxon>Crustacea</taxon>
        <taxon>Multicrustacea</taxon>
        <taxon>Malacostraca</taxon>
        <taxon>Eumalacostraca</taxon>
        <taxon>Eucarida</taxon>
        <taxon>Decapoda</taxon>
        <taxon>Pleocyemata</taxon>
        <taxon>Caridea</taxon>
        <taxon>Atyoidea</taxon>
        <taxon>Atyidae</taxon>
        <taxon>Halocaridina</taxon>
    </lineage>
</organism>
<evidence type="ECO:0000256" key="2">
    <source>
        <dbReference type="SAM" id="Phobius"/>
    </source>
</evidence>
<evidence type="ECO:0000256" key="1">
    <source>
        <dbReference type="SAM" id="MobiDB-lite"/>
    </source>
</evidence>
<proteinExistence type="predicted"/>
<dbReference type="AlphaFoldDB" id="A0AAN8XE54"/>
<evidence type="ECO:0000313" key="4">
    <source>
        <dbReference type="Proteomes" id="UP001381693"/>
    </source>
</evidence>
<keyword evidence="2" id="KW-0472">Membrane</keyword>
<name>A0AAN8XE54_HALRR</name>
<feature type="transmembrane region" description="Helical" evidence="2">
    <location>
        <begin position="12"/>
        <end position="29"/>
    </location>
</feature>
<dbReference type="Proteomes" id="UP001381693">
    <property type="component" value="Unassembled WGS sequence"/>
</dbReference>
<protein>
    <submittedName>
        <fullName evidence="3">Uncharacterized protein</fullName>
    </submittedName>
</protein>
<keyword evidence="2" id="KW-0812">Transmembrane</keyword>
<dbReference type="EMBL" id="JAXCGZ010004001">
    <property type="protein sequence ID" value="KAK7082486.1"/>
    <property type="molecule type" value="Genomic_DNA"/>
</dbReference>
<sequence>MARDTTSKTEENLKSFLLFCYLYLLPLYFEKVTSLGHEIRALLCIALDNKTKIPVENYKSRNLLQTVSVQDETHIQASNGESEEENNEKENTEKKRTNGTANSEQSAFRKEIPKGRKEANFEEVIPSRTNITEDLMGNDTKISSNGQRGSEYHVDVPDKTVQRNYTLQSTTVHSTNPLYSHHDIIIRQQQRKENEVTSIHSTLTMSPIQGSENRNENSLNRPLLDMTNVQQEIQNRSAPSQQLRKSGDAESLNFIHEIKSSQIFGNSSSVYIKNGKPFSHVGDEGLDDSIHKAIINVVKTIRNKNIYIVLQSQYDTDSYIVRDLWNGGLPVHIFESELWWEEISQLTYFHYTQHILLGPLEWIVSTMQKNTQWIWIPTKPSQPKSPTRNPLPISAYFSKCVKEISQQLQEGIRGVLLVTDELVYQKRNDSLEKNTSKKR</sequence>
<comment type="caution">
    <text evidence="3">The sequence shown here is derived from an EMBL/GenBank/DDBJ whole genome shotgun (WGS) entry which is preliminary data.</text>
</comment>
<evidence type="ECO:0000313" key="3">
    <source>
        <dbReference type="EMBL" id="KAK7082486.1"/>
    </source>
</evidence>
<accession>A0AAN8XE54</accession>